<keyword evidence="6" id="KW-1185">Reference proteome</keyword>
<dbReference type="InterPro" id="IPR002577">
    <property type="entry name" value="HTH_HxlR"/>
</dbReference>
<sequence length="138" mass="15881">MRRREGDGCPVMGALQWVGDRWTLLVVRDLARGPRRTTELLAALHPISSRTLVERLREMEQASLIERREFDGSPPHVEYRLTERGRLLIPLLDALRRVGEALGCNECEDRRRQRGSYCDACPRRTNQPARPEVPVVLL</sequence>
<dbReference type="SUPFAM" id="SSF46785">
    <property type="entry name" value="Winged helix' DNA-binding domain"/>
    <property type="match status" value="1"/>
</dbReference>
<keyword evidence="2" id="KW-0238">DNA-binding</keyword>
<reference evidence="5 6" key="2">
    <citation type="submission" date="2015-01" db="EMBL/GenBank/DDBJ databases">
        <title>Complete genome sequence of Pyrinomonas methylaliphatogenes type strain K22T.</title>
        <authorList>
            <person name="Lee K.C.Y."/>
            <person name="Power J.F."/>
            <person name="Dunfield P.F."/>
            <person name="Morgan X.C."/>
            <person name="Huttenhower C."/>
            <person name="Stott M.B."/>
        </authorList>
    </citation>
    <scope>NUCLEOTIDE SEQUENCE [LARGE SCALE GENOMIC DNA]</scope>
    <source>
        <strain evidence="5 6">K22</strain>
    </source>
</reference>
<dbReference type="InterPro" id="IPR036390">
    <property type="entry name" value="WH_DNA-bd_sf"/>
</dbReference>
<keyword evidence="1" id="KW-0805">Transcription regulation</keyword>
<dbReference type="PANTHER" id="PTHR33204">
    <property type="entry name" value="TRANSCRIPTIONAL REGULATOR, MARR FAMILY"/>
    <property type="match status" value="1"/>
</dbReference>
<feature type="domain" description="HTH hxlR-type" evidence="4">
    <location>
        <begin position="9"/>
        <end position="107"/>
    </location>
</feature>
<keyword evidence="3" id="KW-0804">Transcription</keyword>
<dbReference type="Pfam" id="PF01638">
    <property type="entry name" value="HxlR"/>
    <property type="match status" value="1"/>
</dbReference>
<organism evidence="5 6">
    <name type="scientific">Pyrinomonas methylaliphatogenes</name>
    <dbReference type="NCBI Taxonomy" id="454194"/>
    <lineage>
        <taxon>Bacteria</taxon>
        <taxon>Pseudomonadati</taxon>
        <taxon>Acidobacteriota</taxon>
        <taxon>Blastocatellia</taxon>
        <taxon>Blastocatellales</taxon>
        <taxon>Pyrinomonadaceae</taxon>
        <taxon>Pyrinomonas</taxon>
    </lineage>
</organism>
<evidence type="ECO:0000313" key="6">
    <source>
        <dbReference type="Proteomes" id="UP000031518"/>
    </source>
</evidence>
<reference evidence="5 6" key="1">
    <citation type="submission" date="2013-12" db="EMBL/GenBank/DDBJ databases">
        <authorList>
            <person name="Stott M."/>
        </authorList>
    </citation>
    <scope>NUCLEOTIDE SEQUENCE [LARGE SCALE GENOMIC DNA]</scope>
    <source>
        <strain evidence="5 6">K22</strain>
    </source>
</reference>
<dbReference type="Proteomes" id="UP000031518">
    <property type="component" value="Unassembled WGS sequence"/>
</dbReference>
<dbReference type="RefSeq" id="WP_060635731.1">
    <property type="nucleotide sequence ID" value="NZ_CBXV010000008.1"/>
</dbReference>
<dbReference type="OrthoDB" id="9791143at2"/>
<evidence type="ECO:0000256" key="3">
    <source>
        <dbReference type="ARBA" id="ARBA00023163"/>
    </source>
</evidence>
<dbReference type="Gene3D" id="1.10.10.10">
    <property type="entry name" value="Winged helix-like DNA-binding domain superfamily/Winged helix DNA-binding domain"/>
    <property type="match status" value="1"/>
</dbReference>
<accession>A0A0B6X3P9</accession>
<name>A0A0B6X3P9_9BACT</name>
<gene>
    <name evidence="5" type="ORF">PYK22_02967</name>
</gene>
<evidence type="ECO:0000256" key="1">
    <source>
        <dbReference type="ARBA" id="ARBA00023015"/>
    </source>
</evidence>
<evidence type="ECO:0000256" key="2">
    <source>
        <dbReference type="ARBA" id="ARBA00023125"/>
    </source>
</evidence>
<dbReference type="PANTHER" id="PTHR33204:SF18">
    <property type="entry name" value="TRANSCRIPTIONAL REGULATORY PROTEIN"/>
    <property type="match status" value="1"/>
</dbReference>
<dbReference type="PROSITE" id="PS51118">
    <property type="entry name" value="HTH_HXLR"/>
    <property type="match status" value="1"/>
</dbReference>
<evidence type="ECO:0000313" key="5">
    <source>
        <dbReference type="EMBL" id="CDM66925.1"/>
    </source>
</evidence>
<dbReference type="GO" id="GO:0003677">
    <property type="term" value="F:DNA binding"/>
    <property type="evidence" value="ECO:0007669"/>
    <property type="project" value="UniProtKB-KW"/>
</dbReference>
<dbReference type="InterPro" id="IPR036388">
    <property type="entry name" value="WH-like_DNA-bd_sf"/>
</dbReference>
<evidence type="ECO:0000259" key="4">
    <source>
        <dbReference type="PROSITE" id="PS51118"/>
    </source>
</evidence>
<dbReference type="AlphaFoldDB" id="A0A0B6X3P9"/>
<proteinExistence type="predicted"/>
<dbReference type="EMBL" id="CBXV010000008">
    <property type="protein sequence ID" value="CDM66925.1"/>
    <property type="molecule type" value="Genomic_DNA"/>
</dbReference>
<protein>
    <submittedName>
        <fullName evidence="5">Transcriptional regulator, HxlR family</fullName>
    </submittedName>
</protein>